<protein>
    <submittedName>
        <fullName evidence="1">Uncharacterized protein</fullName>
    </submittedName>
</protein>
<proteinExistence type="predicted"/>
<accession>A0A1H4A521</accession>
<name>A0A1H4A521_9GAMM</name>
<keyword evidence="2" id="KW-1185">Reference proteome</keyword>
<gene>
    <name evidence="1" type="ORF">SAMN05216562_2536</name>
</gene>
<dbReference type="STRING" id="658218.SAMN05216562_2536"/>
<evidence type="ECO:0000313" key="2">
    <source>
        <dbReference type="Proteomes" id="UP000198658"/>
    </source>
</evidence>
<dbReference type="EMBL" id="FNQO01000003">
    <property type="protein sequence ID" value="SEA30761.1"/>
    <property type="molecule type" value="Genomic_DNA"/>
</dbReference>
<dbReference type="Proteomes" id="UP000198658">
    <property type="component" value="Unassembled WGS sequence"/>
</dbReference>
<dbReference type="AlphaFoldDB" id="A0A1H4A521"/>
<organism evidence="1 2">
    <name type="scientific">Microbulbifer marinus</name>
    <dbReference type="NCBI Taxonomy" id="658218"/>
    <lineage>
        <taxon>Bacteria</taxon>
        <taxon>Pseudomonadati</taxon>
        <taxon>Pseudomonadota</taxon>
        <taxon>Gammaproteobacteria</taxon>
        <taxon>Cellvibrionales</taxon>
        <taxon>Microbulbiferaceae</taxon>
        <taxon>Microbulbifer</taxon>
    </lineage>
</organism>
<reference evidence="2" key="1">
    <citation type="submission" date="2016-10" db="EMBL/GenBank/DDBJ databases">
        <authorList>
            <person name="Varghese N."/>
            <person name="Submissions S."/>
        </authorList>
    </citation>
    <scope>NUCLEOTIDE SEQUENCE [LARGE SCALE GENOMIC DNA]</scope>
    <source>
        <strain evidence="2">CGMCC 1.10657</strain>
    </source>
</reference>
<sequence>MPLALCILNAQRRIFRACQEMDVPISNDVTDIVCPVLRCSIFKRQRVGVRFGVWRIMGVYKFNHLPCCTYKKLQESRCLSVVQ</sequence>
<evidence type="ECO:0000313" key="1">
    <source>
        <dbReference type="EMBL" id="SEA30761.1"/>
    </source>
</evidence>